<reference evidence="4 5" key="1">
    <citation type="submission" date="2021-03" db="EMBL/GenBank/DDBJ databases">
        <title>Genomic Encyclopedia of Type Strains, Phase IV (KMG-IV): sequencing the most valuable type-strain genomes for metagenomic binning, comparative biology and taxonomic classification.</title>
        <authorList>
            <person name="Goeker M."/>
        </authorList>
    </citation>
    <scope>NUCLEOTIDE SEQUENCE [LARGE SCALE GENOMIC DNA]</scope>
    <source>
        <strain evidence="4 5">DSM 21292</strain>
    </source>
</reference>
<feature type="domain" description="Resolvase/invertase-type recombinase catalytic" evidence="2">
    <location>
        <begin position="16"/>
        <end position="168"/>
    </location>
</feature>
<feature type="domain" description="Recombinase" evidence="3">
    <location>
        <begin position="176"/>
        <end position="311"/>
    </location>
</feature>
<dbReference type="Pfam" id="PF07508">
    <property type="entry name" value="Recombinase"/>
    <property type="match status" value="1"/>
</dbReference>
<dbReference type="PANTHER" id="PTHR30461">
    <property type="entry name" value="DNA-INVERTASE FROM LAMBDOID PROPHAGE"/>
    <property type="match status" value="1"/>
</dbReference>
<dbReference type="Gene3D" id="3.40.50.1390">
    <property type="entry name" value="Resolvase, N-terminal catalytic domain"/>
    <property type="match status" value="1"/>
</dbReference>
<proteinExistence type="predicted"/>
<dbReference type="RefSeq" id="WP_211085458.1">
    <property type="nucleotide sequence ID" value="NZ_CBCSLC010000001.1"/>
</dbReference>
<organism evidence="4 5">
    <name type="scientific">Paenibacillus xylanexedens</name>
    <dbReference type="NCBI Taxonomy" id="528191"/>
    <lineage>
        <taxon>Bacteria</taxon>
        <taxon>Bacillati</taxon>
        <taxon>Bacillota</taxon>
        <taxon>Bacilli</taxon>
        <taxon>Bacillales</taxon>
        <taxon>Paenibacillaceae</taxon>
        <taxon>Paenibacillus</taxon>
    </lineage>
</organism>
<name>A0ABS4S2A5_PAEXY</name>
<keyword evidence="1" id="KW-0175">Coiled coil</keyword>
<dbReference type="InterPro" id="IPR011109">
    <property type="entry name" value="DNA_bind_recombinase_dom"/>
</dbReference>
<dbReference type="Gene3D" id="3.90.1750.20">
    <property type="entry name" value="Putative Large Serine Recombinase, Chain B, Domain 2"/>
    <property type="match status" value="1"/>
</dbReference>
<accession>A0ABS4S2A5</accession>
<evidence type="ECO:0000256" key="1">
    <source>
        <dbReference type="SAM" id="Coils"/>
    </source>
</evidence>
<dbReference type="Pfam" id="PF13408">
    <property type="entry name" value="Zn_ribbon_recom"/>
    <property type="match status" value="1"/>
</dbReference>
<evidence type="ECO:0000313" key="4">
    <source>
        <dbReference type="EMBL" id="MBP2249264.1"/>
    </source>
</evidence>
<dbReference type="InterPro" id="IPR025827">
    <property type="entry name" value="Zn_ribbon_recom_dom"/>
</dbReference>
<dbReference type="CDD" id="cd00338">
    <property type="entry name" value="Ser_Recombinase"/>
    <property type="match status" value="1"/>
</dbReference>
<dbReference type="PANTHER" id="PTHR30461:SF23">
    <property type="entry name" value="DNA RECOMBINASE-RELATED"/>
    <property type="match status" value="1"/>
</dbReference>
<dbReference type="SUPFAM" id="SSF53041">
    <property type="entry name" value="Resolvase-like"/>
    <property type="match status" value="1"/>
</dbReference>
<sequence length="538" mass="62337">MLDEQYAKLTSKLQGRFCMYLRKSRADMEAETRGEGETLARHERHLFDLAKRLKINISEVYREIVSGETIMQRPVIQNMLREVEEGLWDGVLVMEIERLARGDTIDQGIIAQTFKYGEAKIITPVKTFDPNNEYDEEYFEFGLFMSRREYKTINRRQQSGRKDSAKEGNFIGSTPPYGFQRIKLEKQKGWTLEHHPEQAPIINLIFDMYVNQGVGMGLIARKLNQMSIPTMRNSQWSVATLNSIIRNPVYYGAIAFQRRPEKKVRKDGIVRRTRPRVDRSEWTLAEGKHEGIITKETWEKAIEILQGRTHPPAPKGVIVNPLVGLIRCGMCGRLMVRRPYNSPERPPGLICQAPTCNNVSSPLEIVEEKVLEGLKIWLEKYKAQWESNMPQKIPSKKESALQIKETIVQDLEKKLHELHEQNNNLHDLLEKKIYTVEVYLERSQTLAQRINEAEESKRVASEELELEKRRQAAKVDIIPNVEHVLDAYSQTTDAEQQNNLLKSVLEFAVYTKTIKGHWSRPEAISNFDLKLFPKLPRV</sequence>
<gene>
    <name evidence="4" type="ORF">J2Z28_005959</name>
</gene>
<dbReference type="InterPro" id="IPR038109">
    <property type="entry name" value="DNA_bind_recomb_sf"/>
</dbReference>
<evidence type="ECO:0000313" key="5">
    <source>
        <dbReference type="Proteomes" id="UP000810207"/>
    </source>
</evidence>
<dbReference type="InterPro" id="IPR050639">
    <property type="entry name" value="SSR_resolvase"/>
</dbReference>
<feature type="coiled-coil region" evidence="1">
    <location>
        <begin position="401"/>
        <end position="470"/>
    </location>
</feature>
<dbReference type="InterPro" id="IPR006119">
    <property type="entry name" value="Resolv_N"/>
</dbReference>
<dbReference type="Proteomes" id="UP000810207">
    <property type="component" value="Unassembled WGS sequence"/>
</dbReference>
<dbReference type="InterPro" id="IPR036162">
    <property type="entry name" value="Resolvase-like_N_sf"/>
</dbReference>
<dbReference type="SMART" id="SM00857">
    <property type="entry name" value="Resolvase"/>
    <property type="match status" value="1"/>
</dbReference>
<evidence type="ECO:0000259" key="2">
    <source>
        <dbReference type="PROSITE" id="PS51736"/>
    </source>
</evidence>
<evidence type="ECO:0000259" key="3">
    <source>
        <dbReference type="PROSITE" id="PS51737"/>
    </source>
</evidence>
<protein>
    <submittedName>
        <fullName evidence="4">DNA invertase Pin-like site-specific DNA recombinase</fullName>
    </submittedName>
</protein>
<dbReference type="PROSITE" id="PS51737">
    <property type="entry name" value="RECOMBINASE_DNA_BIND"/>
    <property type="match status" value="1"/>
</dbReference>
<dbReference type="EMBL" id="JAGIKV010000035">
    <property type="protein sequence ID" value="MBP2249264.1"/>
    <property type="molecule type" value="Genomic_DNA"/>
</dbReference>
<keyword evidence="5" id="KW-1185">Reference proteome</keyword>
<dbReference type="PROSITE" id="PS51736">
    <property type="entry name" value="RECOMBINASES_3"/>
    <property type="match status" value="1"/>
</dbReference>
<comment type="caution">
    <text evidence="4">The sequence shown here is derived from an EMBL/GenBank/DDBJ whole genome shotgun (WGS) entry which is preliminary data.</text>
</comment>
<dbReference type="Pfam" id="PF00239">
    <property type="entry name" value="Resolvase"/>
    <property type="match status" value="1"/>
</dbReference>